<keyword evidence="11" id="KW-0455">Luminescence</keyword>
<comment type="subcellular location">
    <subcellularLocation>
        <location evidence="2">Peroxisome</location>
    </subcellularLocation>
</comment>
<dbReference type="PANTHER" id="PTHR24096:SF423">
    <property type="entry name" value="GM05240P"/>
    <property type="match status" value="1"/>
</dbReference>
<evidence type="ECO:0000256" key="9">
    <source>
        <dbReference type="ARBA" id="ARBA00023033"/>
    </source>
</evidence>
<keyword evidence="6" id="KW-0547">Nucleotide-binding</keyword>
<dbReference type="Pfam" id="PF00501">
    <property type="entry name" value="AMP-binding"/>
    <property type="match status" value="1"/>
</dbReference>
<keyword evidence="8" id="KW-0560">Oxidoreductase</keyword>
<evidence type="ECO:0000259" key="14">
    <source>
        <dbReference type="Pfam" id="PF00501"/>
    </source>
</evidence>
<evidence type="ECO:0000256" key="12">
    <source>
        <dbReference type="ARBA" id="ARBA00023262"/>
    </source>
</evidence>
<evidence type="ECO:0000313" key="17">
    <source>
        <dbReference type="Proteomes" id="UP000053825"/>
    </source>
</evidence>
<dbReference type="Gene3D" id="3.30.300.30">
    <property type="match status" value="1"/>
</dbReference>
<protein>
    <recommendedName>
        <fullName evidence="5">Luciferin 4-monooxygenase</fullName>
        <ecNumber evidence="4">1.13.12.7</ecNumber>
    </recommendedName>
</protein>
<keyword evidence="12" id="KW-0599">Photoprotein</keyword>
<dbReference type="GO" id="GO:0005524">
    <property type="term" value="F:ATP binding"/>
    <property type="evidence" value="ECO:0007669"/>
    <property type="project" value="UniProtKB-KW"/>
</dbReference>
<comment type="catalytic activity">
    <reaction evidence="13">
        <text>firefly D-luciferin + ATP + O2 = firefly oxyluciferin + hnu + AMP + CO2 + diphosphate</text>
        <dbReference type="Rhea" id="RHEA:10732"/>
        <dbReference type="ChEBI" id="CHEBI:15379"/>
        <dbReference type="ChEBI" id="CHEBI:16526"/>
        <dbReference type="ChEBI" id="CHEBI:16792"/>
        <dbReference type="ChEBI" id="CHEBI:30212"/>
        <dbReference type="ChEBI" id="CHEBI:30616"/>
        <dbReference type="ChEBI" id="CHEBI:33019"/>
        <dbReference type="ChEBI" id="CHEBI:58038"/>
        <dbReference type="ChEBI" id="CHEBI:456215"/>
        <dbReference type="EC" id="1.13.12.7"/>
    </reaction>
</comment>
<dbReference type="InterPro" id="IPR042099">
    <property type="entry name" value="ANL_N_sf"/>
</dbReference>
<evidence type="ECO:0000256" key="1">
    <source>
        <dbReference type="ARBA" id="ARBA00001946"/>
    </source>
</evidence>
<organism evidence="16 17">
    <name type="scientific">Habropoda laboriosa</name>
    <dbReference type="NCBI Taxonomy" id="597456"/>
    <lineage>
        <taxon>Eukaryota</taxon>
        <taxon>Metazoa</taxon>
        <taxon>Ecdysozoa</taxon>
        <taxon>Arthropoda</taxon>
        <taxon>Hexapoda</taxon>
        <taxon>Insecta</taxon>
        <taxon>Pterygota</taxon>
        <taxon>Neoptera</taxon>
        <taxon>Endopterygota</taxon>
        <taxon>Hymenoptera</taxon>
        <taxon>Apocrita</taxon>
        <taxon>Aculeata</taxon>
        <taxon>Apoidea</taxon>
        <taxon>Anthophila</taxon>
        <taxon>Apidae</taxon>
        <taxon>Habropoda</taxon>
    </lineage>
</organism>
<dbReference type="InterPro" id="IPR025110">
    <property type="entry name" value="AMP-bd_C"/>
</dbReference>
<evidence type="ECO:0000256" key="3">
    <source>
        <dbReference type="ARBA" id="ARBA00006432"/>
    </source>
</evidence>
<dbReference type="PANTHER" id="PTHR24096">
    <property type="entry name" value="LONG-CHAIN-FATTY-ACID--COA LIGASE"/>
    <property type="match status" value="1"/>
</dbReference>
<evidence type="ECO:0000256" key="11">
    <source>
        <dbReference type="ARBA" id="ARBA00023223"/>
    </source>
</evidence>
<sequence>MKIQNNIIHGGPIDVPNISVGQHLLEHLHANAHRILQIDAETGKQFTYNDILKKSTTLATVLKNDGIAIEDRISTATENHPNFVVAMCSTLFIGATFTPLNPVYTEREYRHMLEIFQPRVIFVSQRTEKLLAKIVSTLNWTTKLISLDDKTSDKNIVTLKELLEKSNDTANSCTFVATPIDDSAKKTSAILCSSGTTGLPKGVMLSHRNLLLFIKNMRIVIDIQQGDRAILFLPMFHGYAFGLINLVICAGAAICTMRSFEIEKFLRLTEKYRITHLPLVPPILVTLAKHPTVTNYDYGSVRQVLCGAAPLPKNVADEVKRRMKVKHIRNGYGMTELSIITNISDGTTSDDTVGPIVPGFKCKVVDTTSGKILAPGEIGEICFAGEQLMLGYYKNPKTTAETIDKENWLHTGDLGYFNEEGLLYITGRIKELIKYKGYQVSPSEIESVILKHPSVKDAAVMGIPDELSGELPMALVVRQPGSNISSKEIVDFTNSYLSPQKRLRGGVKFVASIPKTPSGKIVRRELPILSKL</sequence>
<evidence type="ECO:0000256" key="4">
    <source>
        <dbReference type="ARBA" id="ARBA00012532"/>
    </source>
</evidence>
<proteinExistence type="inferred from homology"/>
<keyword evidence="10" id="KW-0576">Peroxisome</keyword>
<dbReference type="FunFam" id="3.40.50.12780:FF:000025">
    <property type="entry name" value="luciferin 4-monooxygenase"/>
    <property type="match status" value="1"/>
</dbReference>
<evidence type="ECO:0000259" key="15">
    <source>
        <dbReference type="Pfam" id="PF13193"/>
    </source>
</evidence>
<comment type="cofactor">
    <cofactor evidence="1">
        <name>Mg(2+)</name>
        <dbReference type="ChEBI" id="CHEBI:18420"/>
    </cofactor>
</comment>
<accession>A0A0L7QUX4</accession>
<dbReference type="Pfam" id="PF13193">
    <property type="entry name" value="AMP-binding_C"/>
    <property type="match status" value="1"/>
</dbReference>
<dbReference type="SUPFAM" id="SSF56801">
    <property type="entry name" value="Acetyl-CoA synthetase-like"/>
    <property type="match status" value="1"/>
</dbReference>
<dbReference type="AlphaFoldDB" id="A0A0L7QUX4"/>
<dbReference type="InterPro" id="IPR000873">
    <property type="entry name" value="AMP-dep_synth/lig_dom"/>
</dbReference>
<evidence type="ECO:0000256" key="2">
    <source>
        <dbReference type="ARBA" id="ARBA00004275"/>
    </source>
</evidence>
<evidence type="ECO:0000256" key="8">
    <source>
        <dbReference type="ARBA" id="ARBA00023002"/>
    </source>
</evidence>
<dbReference type="GO" id="GO:0008218">
    <property type="term" value="P:bioluminescence"/>
    <property type="evidence" value="ECO:0007669"/>
    <property type="project" value="UniProtKB-KW"/>
</dbReference>
<dbReference type="CDD" id="cd05911">
    <property type="entry name" value="Firefly_Luc_like"/>
    <property type="match status" value="1"/>
</dbReference>
<dbReference type="EC" id="1.13.12.7" evidence="4"/>
<evidence type="ECO:0000313" key="16">
    <source>
        <dbReference type="EMBL" id="KOC62438.1"/>
    </source>
</evidence>
<dbReference type="STRING" id="597456.A0A0L7QUX4"/>
<keyword evidence="6" id="KW-0067">ATP-binding</keyword>
<evidence type="ECO:0000256" key="10">
    <source>
        <dbReference type="ARBA" id="ARBA00023140"/>
    </source>
</evidence>
<dbReference type="InterPro" id="IPR045851">
    <property type="entry name" value="AMP-bd_C_sf"/>
</dbReference>
<gene>
    <name evidence="16" type="ORF">WH47_05428</name>
</gene>
<dbReference type="Proteomes" id="UP000053825">
    <property type="component" value="Unassembled WGS sequence"/>
</dbReference>
<keyword evidence="7" id="KW-0460">Magnesium</keyword>
<dbReference type="GO" id="GO:0016405">
    <property type="term" value="F:CoA-ligase activity"/>
    <property type="evidence" value="ECO:0007669"/>
    <property type="project" value="TreeGrafter"/>
</dbReference>
<reference evidence="16 17" key="1">
    <citation type="submission" date="2015-07" db="EMBL/GenBank/DDBJ databases">
        <title>The genome of Habropoda laboriosa.</title>
        <authorList>
            <person name="Pan H."/>
            <person name="Kapheim K."/>
        </authorList>
    </citation>
    <scope>NUCLEOTIDE SEQUENCE [LARGE SCALE GENOMIC DNA]</scope>
    <source>
        <strain evidence="16">0110345459</strain>
    </source>
</reference>
<dbReference type="PROSITE" id="PS00455">
    <property type="entry name" value="AMP_BINDING"/>
    <property type="match status" value="1"/>
</dbReference>
<dbReference type="EMBL" id="KQ414730">
    <property type="protein sequence ID" value="KOC62438.1"/>
    <property type="molecule type" value="Genomic_DNA"/>
</dbReference>
<keyword evidence="9 16" id="KW-0503">Monooxygenase</keyword>
<feature type="domain" description="AMP-binding enzyme C-terminal" evidence="15">
    <location>
        <begin position="444"/>
        <end position="520"/>
    </location>
</feature>
<keyword evidence="17" id="KW-1185">Reference proteome</keyword>
<evidence type="ECO:0000256" key="13">
    <source>
        <dbReference type="ARBA" id="ARBA00048497"/>
    </source>
</evidence>
<evidence type="ECO:0000256" key="6">
    <source>
        <dbReference type="ARBA" id="ARBA00022840"/>
    </source>
</evidence>
<dbReference type="Gene3D" id="3.40.50.12780">
    <property type="entry name" value="N-terminal domain of ligase-like"/>
    <property type="match status" value="1"/>
</dbReference>
<name>A0A0L7QUX4_9HYME</name>
<dbReference type="InterPro" id="IPR020845">
    <property type="entry name" value="AMP-binding_CS"/>
</dbReference>
<evidence type="ECO:0000256" key="7">
    <source>
        <dbReference type="ARBA" id="ARBA00022842"/>
    </source>
</evidence>
<comment type="similarity">
    <text evidence="3">Belongs to the ATP-dependent AMP-binding enzyme family.</text>
</comment>
<feature type="domain" description="AMP-dependent synthetase/ligase" evidence="14">
    <location>
        <begin position="38"/>
        <end position="393"/>
    </location>
</feature>
<dbReference type="GO" id="GO:0005777">
    <property type="term" value="C:peroxisome"/>
    <property type="evidence" value="ECO:0007669"/>
    <property type="project" value="UniProtKB-SubCell"/>
</dbReference>
<dbReference type="FunFam" id="3.30.300.30:FF:000007">
    <property type="entry name" value="4-coumarate--CoA ligase 2"/>
    <property type="match status" value="1"/>
</dbReference>
<dbReference type="OrthoDB" id="10253869at2759"/>
<dbReference type="GO" id="GO:0004497">
    <property type="term" value="F:monooxygenase activity"/>
    <property type="evidence" value="ECO:0007669"/>
    <property type="project" value="UniProtKB-KW"/>
</dbReference>
<evidence type="ECO:0000256" key="5">
    <source>
        <dbReference type="ARBA" id="ARBA00019043"/>
    </source>
</evidence>